<sequence>MTFVSAERLDAHLHRSAVLQRGLLARAARLAELDRAFRQWLSPLGPWARHVRLANLEGERVALLVTSAAALTPLRYRQSELLDWFSARTGSSCTRLNITVRSSATTGRLGV</sequence>
<dbReference type="EMBL" id="RJVO01000001">
    <property type="protein sequence ID" value="ROH93413.1"/>
    <property type="molecule type" value="Genomic_DNA"/>
</dbReference>
<name>A0A3N0VKX0_9GAMM</name>
<evidence type="ECO:0000313" key="1">
    <source>
        <dbReference type="EMBL" id="ROH93413.1"/>
    </source>
</evidence>
<gene>
    <name evidence="1" type="ORF">ED208_02520</name>
</gene>
<dbReference type="InterPro" id="IPR007922">
    <property type="entry name" value="DciA-like"/>
</dbReference>
<evidence type="ECO:0000313" key="2">
    <source>
        <dbReference type="Proteomes" id="UP000282106"/>
    </source>
</evidence>
<comment type="caution">
    <text evidence="1">The sequence shown here is derived from an EMBL/GenBank/DDBJ whole genome shotgun (WGS) entry which is preliminary data.</text>
</comment>
<dbReference type="Pfam" id="PF05258">
    <property type="entry name" value="DciA"/>
    <property type="match status" value="1"/>
</dbReference>
<proteinExistence type="predicted"/>
<dbReference type="AlphaFoldDB" id="A0A3N0VKX0"/>
<organism evidence="1 2">
    <name type="scientific">Stagnimonas aquatica</name>
    <dbReference type="NCBI Taxonomy" id="2689987"/>
    <lineage>
        <taxon>Bacteria</taxon>
        <taxon>Pseudomonadati</taxon>
        <taxon>Pseudomonadota</taxon>
        <taxon>Gammaproteobacteria</taxon>
        <taxon>Nevskiales</taxon>
        <taxon>Nevskiaceae</taxon>
        <taxon>Stagnimonas</taxon>
    </lineage>
</organism>
<keyword evidence="2" id="KW-1185">Reference proteome</keyword>
<dbReference type="InParanoid" id="A0A3N0VKX0"/>
<reference evidence="1 2" key="1">
    <citation type="submission" date="2018-10" db="EMBL/GenBank/DDBJ databases">
        <authorList>
            <person name="Chen W.-M."/>
        </authorList>
    </citation>
    <scope>NUCLEOTIDE SEQUENCE [LARGE SCALE GENOMIC DNA]</scope>
    <source>
        <strain evidence="1 2">THS-13</strain>
    </source>
</reference>
<protein>
    <submittedName>
        <fullName evidence="1">DUF721 domain-containing protein</fullName>
    </submittedName>
</protein>
<accession>A0A3N0VKX0</accession>
<dbReference type="Proteomes" id="UP000282106">
    <property type="component" value="Unassembled WGS sequence"/>
</dbReference>